<evidence type="ECO:0000313" key="1">
    <source>
        <dbReference type="EMBL" id="MEC6832975.1"/>
    </source>
</evidence>
<dbReference type="EMBL" id="JAYXUG010000013">
    <property type="protein sequence ID" value="MEC6832975.1"/>
    <property type="molecule type" value="Genomic_DNA"/>
</dbReference>
<dbReference type="Proteomes" id="UP001306119">
    <property type="component" value="Unassembled WGS sequence"/>
</dbReference>
<organism evidence="1 2">
    <name type="scientific">Photobacterium toruni</name>
    <dbReference type="NCBI Taxonomy" id="1935446"/>
    <lineage>
        <taxon>Bacteria</taxon>
        <taxon>Pseudomonadati</taxon>
        <taxon>Pseudomonadota</taxon>
        <taxon>Gammaproteobacteria</taxon>
        <taxon>Vibrionales</taxon>
        <taxon>Vibrionaceae</taxon>
        <taxon>Photobacterium</taxon>
    </lineage>
</organism>
<protein>
    <recommendedName>
        <fullName evidence="3">Baseplate protein</fullName>
    </recommendedName>
</protein>
<accession>A0ABU6L9Y7</accession>
<keyword evidence="2" id="KW-1185">Reference proteome</keyword>
<evidence type="ECO:0008006" key="3">
    <source>
        <dbReference type="Google" id="ProtNLM"/>
    </source>
</evidence>
<proteinExistence type="predicted"/>
<name>A0ABU6L9Y7_9GAMM</name>
<evidence type="ECO:0000313" key="2">
    <source>
        <dbReference type="Proteomes" id="UP001306119"/>
    </source>
</evidence>
<sequence length="108" mass="12429">MNNDLSRLSDLNIKDDILRADFYLIILRYMNSPDATGIAHTIALDEAQRQDLVSYRIYKTPDLRWLVGLICGVDDESAPLEVGETYLFPSSMFIRREMRAFLNDQGLN</sequence>
<dbReference type="RefSeq" id="WP_327775276.1">
    <property type="nucleotide sequence ID" value="NZ_JAYXUG010000013.1"/>
</dbReference>
<reference evidence="1 2" key="1">
    <citation type="submission" date="2024-01" db="EMBL/GenBank/DDBJ databases">
        <title>Active colonisers of the gastrointestinal tract of Atlantic salmon farmed in a warm water region.</title>
        <authorList>
            <person name="Bowman J.P."/>
        </authorList>
    </citation>
    <scope>NUCLEOTIDE SEQUENCE [LARGE SCALE GENOMIC DNA]</scope>
    <source>
        <strain evidence="1 2">S3MW1</strain>
    </source>
</reference>
<gene>
    <name evidence="1" type="ORF">VXS06_14505</name>
</gene>
<comment type="caution">
    <text evidence="1">The sequence shown here is derived from an EMBL/GenBank/DDBJ whole genome shotgun (WGS) entry which is preliminary data.</text>
</comment>